<evidence type="ECO:0000256" key="3">
    <source>
        <dbReference type="ARBA" id="ARBA00023125"/>
    </source>
</evidence>
<evidence type="ECO:0000256" key="2">
    <source>
        <dbReference type="ARBA" id="ARBA00023082"/>
    </source>
</evidence>
<dbReference type="InterPro" id="IPR007627">
    <property type="entry name" value="RNA_pol_sigma70_r2"/>
</dbReference>
<dbReference type="EMBL" id="SJKA01000024">
    <property type="protein sequence ID" value="TCC18609.1"/>
    <property type="molecule type" value="Genomic_DNA"/>
</dbReference>
<dbReference type="AlphaFoldDB" id="A0A4R0I0M1"/>
<dbReference type="Proteomes" id="UP000292695">
    <property type="component" value="Unassembled WGS sequence"/>
</dbReference>
<dbReference type="GO" id="GO:0016987">
    <property type="term" value="F:sigma factor activity"/>
    <property type="evidence" value="ECO:0007669"/>
    <property type="project" value="UniProtKB-KW"/>
</dbReference>
<dbReference type="Gene3D" id="1.10.1740.10">
    <property type="match status" value="1"/>
</dbReference>
<feature type="compositionally biased region" description="Low complexity" evidence="5">
    <location>
        <begin position="119"/>
        <end position="136"/>
    </location>
</feature>
<proteinExistence type="predicted"/>
<evidence type="ECO:0000256" key="4">
    <source>
        <dbReference type="ARBA" id="ARBA00023163"/>
    </source>
</evidence>
<dbReference type="PANTHER" id="PTHR43133:SF8">
    <property type="entry name" value="RNA POLYMERASE SIGMA FACTOR HI_1459-RELATED"/>
    <property type="match status" value="1"/>
</dbReference>
<dbReference type="GO" id="GO:0006352">
    <property type="term" value="P:DNA-templated transcription initiation"/>
    <property type="evidence" value="ECO:0007669"/>
    <property type="project" value="InterPro"/>
</dbReference>
<evidence type="ECO:0000259" key="6">
    <source>
        <dbReference type="Pfam" id="PF04542"/>
    </source>
</evidence>
<keyword evidence="2" id="KW-0731">Sigma factor</keyword>
<comment type="caution">
    <text evidence="7">The sequence shown here is derived from an EMBL/GenBank/DDBJ whole genome shotgun (WGS) entry which is preliminary data.</text>
</comment>
<dbReference type="GO" id="GO:0003677">
    <property type="term" value="F:DNA binding"/>
    <property type="evidence" value="ECO:0007669"/>
    <property type="project" value="UniProtKB-KW"/>
</dbReference>
<organism evidence="7 8">
    <name type="scientific">Kribbella sindirgiensis</name>
    <dbReference type="NCBI Taxonomy" id="1124744"/>
    <lineage>
        <taxon>Bacteria</taxon>
        <taxon>Bacillati</taxon>
        <taxon>Actinomycetota</taxon>
        <taxon>Actinomycetes</taxon>
        <taxon>Propionibacteriales</taxon>
        <taxon>Kribbellaceae</taxon>
        <taxon>Kribbella</taxon>
    </lineage>
</organism>
<dbReference type="InterPro" id="IPR013325">
    <property type="entry name" value="RNA_pol_sigma_r2"/>
</dbReference>
<evidence type="ECO:0000256" key="5">
    <source>
        <dbReference type="SAM" id="MobiDB-lite"/>
    </source>
</evidence>
<dbReference type="Pfam" id="PF04542">
    <property type="entry name" value="Sigma70_r2"/>
    <property type="match status" value="1"/>
</dbReference>
<feature type="region of interest" description="Disordered" evidence="5">
    <location>
        <begin position="116"/>
        <end position="139"/>
    </location>
</feature>
<keyword evidence="3" id="KW-0238">DNA-binding</keyword>
<feature type="region of interest" description="Disordered" evidence="5">
    <location>
        <begin position="157"/>
        <end position="198"/>
    </location>
</feature>
<protein>
    <submittedName>
        <fullName evidence="7">Sigma-70 family RNA polymerase sigma factor</fullName>
    </submittedName>
</protein>
<dbReference type="PANTHER" id="PTHR43133">
    <property type="entry name" value="RNA POLYMERASE ECF-TYPE SIGMA FACTO"/>
    <property type="match status" value="1"/>
</dbReference>
<dbReference type="OrthoDB" id="3688906at2"/>
<feature type="domain" description="RNA polymerase sigma-70 region 2" evidence="6">
    <location>
        <begin position="17"/>
        <end position="78"/>
    </location>
</feature>
<reference evidence="7 8" key="1">
    <citation type="submission" date="2019-02" db="EMBL/GenBank/DDBJ databases">
        <title>Kribbella capetownensis sp. nov. and Kribbella speibonae sp. nov., isolated from soil.</title>
        <authorList>
            <person name="Curtis S.M."/>
            <person name="Norton I."/>
            <person name="Everest G.J."/>
            <person name="Meyers P.R."/>
        </authorList>
    </citation>
    <scope>NUCLEOTIDE SEQUENCE [LARGE SCALE GENOMIC DNA]</scope>
    <source>
        <strain evidence="7 8">DSM 27082</strain>
    </source>
</reference>
<evidence type="ECO:0000313" key="7">
    <source>
        <dbReference type="EMBL" id="TCC18609.1"/>
    </source>
</evidence>
<evidence type="ECO:0000256" key="1">
    <source>
        <dbReference type="ARBA" id="ARBA00023015"/>
    </source>
</evidence>
<keyword evidence="1" id="KW-0805">Transcription regulation</keyword>
<keyword evidence="8" id="KW-1185">Reference proteome</keyword>
<dbReference type="InterPro" id="IPR039425">
    <property type="entry name" value="RNA_pol_sigma-70-like"/>
</dbReference>
<gene>
    <name evidence="7" type="ORF">E0H50_38465</name>
</gene>
<dbReference type="SUPFAM" id="SSF88946">
    <property type="entry name" value="Sigma2 domain of RNA polymerase sigma factors"/>
    <property type="match status" value="1"/>
</dbReference>
<evidence type="ECO:0000313" key="8">
    <source>
        <dbReference type="Proteomes" id="UP000292695"/>
    </source>
</evidence>
<keyword evidence="4" id="KW-0804">Transcription</keyword>
<name>A0A4R0I0M1_9ACTN</name>
<feature type="compositionally biased region" description="Polar residues" evidence="5">
    <location>
        <begin position="164"/>
        <end position="185"/>
    </location>
</feature>
<accession>A0A4R0I0M1</accession>
<sequence length="198" mass="22327">MADWERAFRTLLATRGGALRSYAYLLTGDPTTAGDLVQEALTRVFSRRRTGDDIDQLEAYVRRAILNQYVDSRRRLKRWNATLHLLIDVPHHDDDRLAVADEVRRGLATLSPRAVTSLTSARTRSSSASSGAGSAADDWRPGVSRWARWCSRRPHWPSVPATDTARQQLSRRQPTSCLESSSPTRTVRAGWRRFSEPP</sequence>